<sequence length="102" mass="11091">MNSAVRIVAVENGGVATAKVIVPHPNESGKRKDEQGNLIPAHFITEAEGALNGSELFVMQLGPSVSKNPFLQFRFKAAKGDTLKVRLKDNRQNSFEAETVVK</sequence>
<dbReference type="EMBL" id="JADGII010000006">
    <property type="protein sequence ID" value="MBF0636583.1"/>
    <property type="molecule type" value="Genomic_DNA"/>
</dbReference>
<evidence type="ECO:0000313" key="2">
    <source>
        <dbReference type="EMBL" id="MBF0636583.1"/>
    </source>
</evidence>
<gene>
    <name evidence="2" type="primary">soxZ</name>
    <name evidence="2" type="ORF">INT08_05235</name>
</gene>
<evidence type="ECO:0000259" key="1">
    <source>
        <dbReference type="Pfam" id="PF08770"/>
    </source>
</evidence>
<feature type="domain" description="Sulphur oxidation protein SoxZ" evidence="1">
    <location>
        <begin position="9"/>
        <end position="99"/>
    </location>
</feature>
<dbReference type="Pfam" id="PF08770">
    <property type="entry name" value="SoxZ"/>
    <property type="match status" value="1"/>
</dbReference>
<dbReference type="SUPFAM" id="SSF81296">
    <property type="entry name" value="E set domains"/>
    <property type="match status" value="1"/>
</dbReference>
<dbReference type="InterPro" id="IPR014756">
    <property type="entry name" value="Ig_E-set"/>
</dbReference>
<reference evidence="2 3" key="1">
    <citation type="journal article" date="2020" name="Microorganisms">
        <title>Simultaneous Genome Sequencing of Prosthecochloris ethylica and Desulfuromonas acetoxidans within a Syntrophic Mixture Reveals Unique Pili and Protein Interactions.</title>
        <authorList>
            <person name="Kyndt J.A."/>
            <person name="Van Beeumen J.J."/>
            <person name="Meyer T.E."/>
        </authorList>
    </citation>
    <scope>NUCLEOTIDE SEQUENCE [LARGE SCALE GENOMIC DNA]</scope>
    <source>
        <strain evidence="2 3">N3</strain>
    </source>
</reference>
<dbReference type="InterPro" id="IPR030995">
    <property type="entry name" value="SoxZ"/>
</dbReference>
<accession>A0ABR9XRL0</accession>
<dbReference type="InterPro" id="IPR013783">
    <property type="entry name" value="Ig-like_fold"/>
</dbReference>
<name>A0ABR9XRL0_9CHLB</name>
<dbReference type="Gene3D" id="2.60.40.10">
    <property type="entry name" value="Immunoglobulins"/>
    <property type="match status" value="1"/>
</dbReference>
<dbReference type="NCBIfam" id="TIGR04490">
    <property type="entry name" value="SoxZ_true"/>
    <property type="match status" value="1"/>
</dbReference>
<keyword evidence="3" id="KW-1185">Reference proteome</keyword>
<dbReference type="InterPro" id="IPR014880">
    <property type="entry name" value="SoxZ_dom"/>
</dbReference>
<dbReference type="Proteomes" id="UP000619838">
    <property type="component" value="Unassembled WGS sequence"/>
</dbReference>
<evidence type="ECO:0000313" key="3">
    <source>
        <dbReference type="Proteomes" id="UP000619838"/>
    </source>
</evidence>
<comment type="caution">
    <text evidence="2">The sequence shown here is derived from an EMBL/GenBank/DDBJ whole genome shotgun (WGS) entry which is preliminary data.</text>
</comment>
<organism evidence="2 3">
    <name type="scientific">Prosthecochloris ethylica</name>
    <dbReference type="NCBI Taxonomy" id="2743976"/>
    <lineage>
        <taxon>Bacteria</taxon>
        <taxon>Pseudomonadati</taxon>
        <taxon>Chlorobiota</taxon>
        <taxon>Chlorobiia</taxon>
        <taxon>Chlorobiales</taxon>
        <taxon>Chlorobiaceae</taxon>
        <taxon>Prosthecochloris</taxon>
    </lineage>
</organism>
<protein>
    <submittedName>
        <fullName evidence="2">Thiosulfate oxidation carrier complex protein SoxZ</fullName>
    </submittedName>
</protein>
<dbReference type="RefSeq" id="WP_175187017.1">
    <property type="nucleotide sequence ID" value="NZ_JABVZQ010000003.1"/>
</dbReference>
<proteinExistence type="predicted"/>